<dbReference type="AlphaFoldDB" id="A0A653CQ59"/>
<dbReference type="GO" id="GO:0046982">
    <property type="term" value="F:protein heterodimerization activity"/>
    <property type="evidence" value="ECO:0007669"/>
    <property type="project" value="InterPro"/>
</dbReference>
<name>A0A653CQ59_CALMS</name>
<accession>A0A653CQ59</accession>
<evidence type="ECO:0000313" key="2">
    <source>
        <dbReference type="Proteomes" id="UP000410492"/>
    </source>
</evidence>
<protein>
    <submittedName>
        <fullName evidence="1">Uncharacterized protein</fullName>
    </submittedName>
</protein>
<dbReference type="InterPro" id="IPR009072">
    <property type="entry name" value="Histone-fold"/>
</dbReference>
<evidence type="ECO:0000313" key="1">
    <source>
        <dbReference type="EMBL" id="VEN50050.1"/>
    </source>
</evidence>
<dbReference type="EMBL" id="CAACVG010008491">
    <property type="protein sequence ID" value="VEN50050.1"/>
    <property type="molecule type" value="Genomic_DNA"/>
</dbReference>
<keyword evidence="2" id="KW-1185">Reference proteome</keyword>
<dbReference type="Proteomes" id="UP000410492">
    <property type="component" value="Unassembled WGS sequence"/>
</dbReference>
<gene>
    <name evidence="1" type="ORF">CALMAC_LOCUS10945</name>
</gene>
<dbReference type="Gene3D" id="1.10.20.10">
    <property type="entry name" value="Histone, subunit A"/>
    <property type="match status" value="1"/>
</dbReference>
<proteinExistence type="predicted"/>
<dbReference type="OrthoDB" id="420022at2759"/>
<dbReference type="SUPFAM" id="SSF47113">
    <property type="entry name" value="Histone-fold"/>
    <property type="match status" value="1"/>
</dbReference>
<reference evidence="1 2" key="1">
    <citation type="submission" date="2019-01" db="EMBL/GenBank/DDBJ databases">
        <authorList>
            <person name="Sayadi A."/>
        </authorList>
    </citation>
    <scope>NUCLEOTIDE SEQUENCE [LARGE SCALE GENOMIC DNA]</scope>
</reference>
<organism evidence="1 2">
    <name type="scientific">Callosobruchus maculatus</name>
    <name type="common">Southern cowpea weevil</name>
    <name type="synonym">Pulse bruchid</name>
    <dbReference type="NCBI Taxonomy" id="64391"/>
    <lineage>
        <taxon>Eukaryota</taxon>
        <taxon>Metazoa</taxon>
        <taxon>Ecdysozoa</taxon>
        <taxon>Arthropoda</taxon>
        <taxon>Hexapoda</taxon>
        <taxon>Insecta</taxon>
        <taxon>Pterygota</taxon>
        <taxon>Neoptera</taxon>
        <taxon>Endopterygota</taxon>
        <taxon>Coleoptera</taxon>
        <taxon>Polyphaga</taxon>
        <taxon>Cucujiformia</taxon>
        <taxon>Chrysomeloidea</taxon>
        <taxon>Chrysomelidae</taxon>
        <taxon>Bruchinae</taxon>
        <taxon>Bruchini</taxon>
        <taxon>Callosobruchus</taxon>
    </lineage>
</organism>
<sequence>MYKHSVQPGQNLATQVLKVSGKGSITGTREQILVVDLHFNPVHQIADVFSGRWLEERGPPPRNLLVGKNREKLCMPKVTESSPLEVLEQLHYAKLKDCKNLYIIAYQGNHFVDCNKCAIHAKRATVLPKDMALVLDLRGESKIIHKL</sequence>